<reference evidence="2" key="2">
    <citation type="journal article" date="2023" name="Microbiol Resour">
        <title>Decontamination and Annotation of the Draft Genome Sequence of the Oomycete Lagenidium giganteum ARSEF 373.</title>
        <authorList>
            <person name="Morgan W.R."/>
            <person name="Tartar A."/>
        </authorList>
    </citation>
    <scope>NUCLEOTIDE SEQUENCE</scope>
    <source>
        <strain evidence="2">ARSEF 373</strain>
    </source>
</reference>
<dbReference type="Proteomes" id="UP001146120">
    <property type="component" value="Unassembled WGS sequence"/>
</dbReference>
<evidence type="ECO:0008006" key="4">
    <source>
        <dbReference type="Google" id="ProtNLM"/>
    </source>
</evidence>
<reference evidence="2" key="1">
    <citation type="submission" date="2022-11" db="EMBL/GenBank/DDBJ databases">
        <authorList>
            <person name="Morgan W.R."/>
            <person name="Tartar A."/>
        </authorList>
    </citation>
    <scope>NUCLEOTIDE SEQUENCE</scope>
    <source>
        <strain evidence="2">ARSEF 373</strain>
    </source>
</reference>
<dbReference type="PANTHER" id="PTHR31569:SF4">
    <property type="entry name" value="SWIM-TYPE DOMAIN-CONTAINING PROTEIN"/>
    <property type="match status" value="1"/>
</dbReference>
<sequence>MPATTTSATTAATRSDTGEATEAEVAAAAAAAASAISSGGEEVDLADDPPETSFLEPAPAAPVAETAAVAVAVPATASASAAALMAAVNGGSDVVTMGAPRVFVPDSTIRLGLVEAPELPSLEFDSWDIFEEHLQQYQRATYQKYINRSTTSVKSRNASIEKKKFKNFTDMLPEEYGVYRKTMICTHGYGGRPSRGSGQRAHRKPRNTACKAKLVVCLRKRYSSTSAKYMVIVQLHDRVHNHQLSPELYASYPENRRIEDPHVIETVRDMLRAGARRRQVWKYLKETSGKAISMKDMHNLAAKLKAQLTATSDVDMRVLNLLNSVRSDSDNSDVDEEDEQEADRLNEMADMKKDMDGVSGDANVTTATTDAVVATSSDLHQPPSADGLSQFEQDLQPIQYTDSDVGLHGVWPDDHGKNSDDHQRQRAVKRMRVMTMCARIAQKVANDDFPDYDKFIDFLGDVESTCDRGQVPYLGKATTEQPQQQDRSVEYTENQHIGQKRQHNDSAETAI</sequence>
<dbReference type="InterPro" id="IPR052579">
    <property type="entry name" value="Zinc_finger_SWIM"/>
</dbReference>
<accession>A0AAV2YM52</accession>
<feature type="compositionally biased region" description="Polar residues" evidence="1">
    <location>
        <begin position="478"/>
        <end position="497"/>
    </location>
</feature>
<protein>
    <recommendedName>
        <fullName evidence="4">FAR1 domain-containing protein</fullName>
    </recommendedName>
</protein>
<evidence type="ECO:0000256" key="1">
    <source>
        <dbReference type="SAM" id="MobiDB-lite"/>
    </source>
</evidence>
<keyword evidence="3" id="KW-1185">Reference proteome</keyword>
<feature type="region of interest" description="Disordered" evidence="1">
    <location>
        <begin position="1"/>
        <end position="26"/>
    </location>
</feature>
<comment type="caution">
    <text evidence="2">The sequence shown here is derived from an EMBL/GenBank/DDBJ whole genome shotgun (WGS) entry which is preliminary data.</text>
</comment>
<dbReference type="EMBL" id="DAKRPA010000252">
    <property type="protein sequence ID" value="DAZ94407.1"/>
    <property type="molecule type" value="Genomic_DNA"/>
</dbReference>
<feature type="region of interest" description="Disordered" evidence="1">
    <location>
        <begin position="473"/>
        <end position="511"/>
    </location>
</feature>
<dbReference type="AlphaFoldDB" id="A0AAV2YM52"/>
<evidence type="ECO:0000313" key="2">
    <source>
        <dbReference type="EMBL" id="DAZ94407.1"/>
    </source>
</evidence>
<feature type="compositionally biased region" description="Basic and acidic residues" evidence="1">
    <location>
        <begin position="502"/>
        <end position="511"/>
    </location>
</feature>
<proteinExistence type="predicted"/>
<organism evidence="2 3">
    <name type="scientific">Lagenidium giganteum</name>
    <dbReference type="NCBI Taxonomy" id="4803"/>
    <lineage>
        <taxon>Eukaryota</taxon>
        <taxon>Sar</taxon>
        <taxon>Stramenopiles</taxon>
        <taxon>Oomycota</taxon>
        <taxon>Peronosporomycetes</taxon>
        <taxon>Pythiales</taxon>
        <taxon>Pythiaceae</taxon>
    </lineage>
</organism>
<gene>
    <name evidence="2" type="ORF">N0F65_003436</name>
</gene>
<evidence type="ECO:0000313" key="3">
    <source>
        <dbReference type="Proteomes" id="UP001146120"/>
    </source>
</evidence>
<name>A0AAV2YM52_9STRA</name>
<dbReference type="PANTHER" id="PTHR31569">
    <property type="entry name" value="SWIM-TYPE DOMAIN-CONTAINING PROTEIN"/>
    <property type="match status" value="1"/>
</dbReference>